<dbReference type="GO" id="GO:0004497">
    <property type="term" value="F:monooxygenase activity"/>
    <property type="evidence" value="ECO:0007669"/>
    <property type="project" value="UniProtKB-KW"/>
</dbReference>
<keyword evidence="11" id="KW-1185">Reference proteome</keyword>
<evidence type="ECO:0000256" key="2">
    <source>
        <dbReference type="ARBA" id="ARBA00009881"/>
    </source>
</evidence>
<comment type="cofactor">
    <cofactor evidence="1">
        <name>FMN</name>
        <dbReference type="ChEBI" id="CHEBI:58210"/>
    </cofactor>
</comment>
<accession>A0ABS7TU67</accession>
<dbReference type="InterPro" id="IPR013785">
    <property type="entry name" value="Aldolase_TIM"/>
</dbReference>
<reference evidence="10" key="1">
    <citation type="submission" date="2021-08" db="EMBL/GenBank/DDBJ databases">
        <authorList>
            <person name="Stevens D.C."/>
        </authorList>
    </citation>
    <scope>NUCLEOTIDE SEQUENCE</scope>
    <source>
        <strain evidence="10">DSM 53165</strain>
    </source>
</reference>
<evidence type="ECO:0000256" key="7">
    <source>
        <dbReference type="ARBA" id="ARBA00023033"/>
    </source>
</evidence>
<keyword evidence="5" id="KW-0288">FMN</keyword>
<evidence type="ECO:0000313" key="10">
    <source>
        <dbReference type="EMBL" id="MBZ5711756.1"/>
    </source>
</evidence>
<dbReference type="PANTHER" id="PTHR42747">
    <property type="entry name" value="NITRONATE MONOOXYGENASE-RELATED"/>
    <property type="match status" value="1"/>
</dbReference>
<evidence type="ECO:0000256" key="8">
    <source>
        <dbReference type="ARBA" id="ARBA00031155"/>
    </source>
</evidence>
<dbReference type="Pfam" id="PF03060">
    <property type="entry name" value="NMO"/>
    <property type="match status" value="1"/>
</dbReference>
<dbReference type="SUPFAM" id="SSF51412">
    <property type="entry name" value="Inosine monophosphate dehydrogenase (IMPDH)"/>
    <property type="match status" value="1"/>
</dbReference>
<comment type="similarity">
    <text evidence="2">Belongs to the nitronate monooxygenase family. NMO class I subfamily.</text>
</comment>
<protein>
    <recommendedName>
        <fullName evidence="8">Propionate 3-nitronate monooxygenase</fullName>
    </recommendedName>
</protein>
<dbReference type="PANTHER" id="PTHR42747:SF3">
    <property type="entry name" value="NITRONATE MONOOXYGENASE-RELATED"/>
    <property type="match status" value="1"/>
</dbReference>
<keyword evidence="4" id="KW-0285">Flavoprotein</keyword>
<dbReference type="RefSeq" id="WP_224193517.1">
    <property type="nucleotide sequence ID" value="NZ_JAIRAU010000027.1"/>
</dbReference>
<keyword evidence="6" id="KW-0560">Oxidoreductase</keyword>
<evidence type="ECO:0000256" key="5">
    <source>
        <dbReference type="ARBA" id="ARBA00022643"/>
    </source>
</evidence>
<name>A0ABS7TU67_9BACT</name>
<evidence type="ECO:0000256" key="1">
    <source>
        <dbReference type="ARBA" id="ARBA00001917"/>
    </source>
</evidence>
<keyword evidence="7 10" id="KW-0503">Monooxygenase</keyword>
<dbReference type="CDD" id="cd04730">
    <property type="entry name" value="NPD_like"/>
    <property type="match status" value="1"/>
</dbReference>
<proteinExistence type="inferred from homology"/>
<dbReference type="Proteomes" id="UP001139031">
    <property type="component" value="Unassembled WGS sequence"/>
</dbReference>
<comment type="caution">
    <text evidence="10">The sequence shown here is derived from an EMBL/GenBank/DDBJ whole genome shotgun (WGS) entry which is preliminary data.</text>
</comment>
<evidence type="ECO:0000313" key="11">
    <source>
        <dbReference type="Proteomes" id="UP001139031"/>
    </source>
</evidence>
<evidence type="ECO:0000256" key="9">
    <source>
        <dbReference type="ARBA" id="ARBA00049401"/>
    </source>
</evidence>
<dbReference type="InterPro" id="IPR004136">
    <property type="entry name" value="NMO"/>
</dbReference>
<comment type="catalytic activity">
    <reaction evidence="9">
        <text>3 propionate 3-nitronate + 3 O2 + H2O = 3 3-oxopropanoate + 2 nitrate + nitrite + H2O2 + 3 H(+)</text>
        <dbReference type="Rhea" id="RHEA:57332"/>
        <dbReference type="ChEBI" id="CHEBI:15377"/>
        <dbReference type="ChEBI" id="CHEBI:15378"/>
        <dbReference type="ChEBI" id="CHEBI:15379"/>
        <dbReference type="ChEBI" id="CHEBI:16240"/>
        <dbReference type="ChEBI" id="CHEBI:16301"/>
        <dbReference type="ChEBI" id="CHEBI:17632"/>
        <dbReference type="ChEBI" id="CHEBI:33190"/>
        <dbReference type="ChEBI" id="CHEBI:136067"/>
    </reaction>
</comment>
<gene>
    <name evidence="10" type="ORF">K7C98_21145</name>
</gene>
<dbReference type="EMBL" id="JAIRAU010000027">
    <property type="protein sequence ID" value="MBZ5711756.1"/>
    <property type="molecule type" value="Genomic_DNA"/>
</dbReference>
<dbReference type="Gene3D" id="3.20.20.70">
    <property type="entry name" value="Aldolase class I"/>
    <property type="match status" value="1"/>
</dbReference>
<sequence>MTRDVRTSALVTRWPIIQAPMAGGVDTPELAAAVSNAGGLGSLGCAYMTASEIEAAAAKLRTLTGGLFALNLFVRADAPDDPAAAARVSPILSAFRRELGLAEAPPPGRAAPSFEAQLEAVLRIRPAVFSFTFGAPTREQVLALHARSIAVIGTATTVEEAELLVALGVDAVCAQGAEAGGHRGTFIGDFADALIGTITLVPQIAARVRVPVIAAGGIMDGRAIRAMLGNGAAAVQLGTAFMACPEAATSATHRAALATAYRTVVTRAFSGRCARGIRNRFSDAFAAVEAAPFPQQQSATRDLRAAAAAQGRADLMQMWAGQGAPMIRALPAAALVELLVREAGLES</sequence>
<keyword evidence="3" id="KW-0216">Detoxification</keyword>
<organism evidence="10 11">
    <name type="scientific">Nannocystis pusilla</name>
    <dbReference type="NCBI Taxonomy" id="889268"/>
    <lineage>
        <taxon>Bacteria</taxon>
        <taxon>Pseudomonadati</taxon>
        <taxon>Myxococcota</taxon>
        <taxon>Polyangia</taxon>
        <taxon>Nannocystales</taxon>
        <taxon>Nannocystaceae</taxon>
        <taxon>Nannocystis</taxon>
    </lineage>
</organism>
<evidence type="ECO:0000256" key="6">
    <source>
        <dbReference type="ARBA" id="ARBA00023002"/>
    </source>
</evidence>
<evidence type="ECO:0000256" key="4">
    <source>
        <dbReference type="ARBA" id="ARBA00022630"/>
    </source>
</evidence>
<evidence type="ECO:0000256" key="3">
    <source>
        <dbReference type="ARBA" id="ARBA00022575"/>
    </source>
</evidence>